<organism evidence="1">
    <name type="scientific">uncultured Caudovirales phage</name>
    <dbReference type="NCBI Taxonomy" id="2100421"/>
    <lineage>
        <taxon>Viruses</taxon>
        <taxon>Duplodnaviria</taxon>
        <taxon>Heunggongvirae</taxon>
        <taxon>Uroviricota</taxon>
        <taxon>Caudoviricetes</taxon>
        <taxon>Peduoviridae</taxon>
        <taxon>Maltschvirus</taxon>
        <taxon>Maltschvirus maltsch</taxon>
    </lineage>
</organism>
<proteinExistence type="predicted"/>
<reference evidence="1" key="1">
    <citation type="submission" date="2020-05" db="EMBL/GenBank/DDBJ databases">
        <authorList>
            <person name="Chiriac C."/>
            <person name="Salcher M."/>
            <person name="Ghai R."/>
            <person name="Kavagutti S V."/>
        </authorList>
    </citation>
    <scope>NUCLEOTIDE SEQUENCE</scope>
</reference>
<protein>
    <submittedName>
        <fullName evidence="1">Uncharacterized protein</fullName>
    </submittedName>
</protein>
<dbReference type="EMBL" id="LR798295">
    <property type="protein sequence ID" value="CAB5221896.1"/>
    <property type="molecule type" value="Genomic_DNA"/>
</dbReference>
<evidence type="ECO:0000313" key="1">
    <source>
        <dbReference type="EMBL" id="CAB5221896.1"/>
    </source>
</evidence>
<name>A0A6J7WV99_9CAUD</name>
<accession>A0A6J7WV99</accession>
<gene>
    <name evidence="1" type="ORF">UFOVP359_123</name>
</gene>
<sequence>MSNDEFLEVPPLKPVRPWDLFNPNKERVSDKAQERRMAICKECPFYIKITTQCSKCACIMPQKTKLADASCPVGKWGIDSDSLRERE</sequence>